<feature type="transmembrane region" description="Helical" evidence="6">
    <location>
        <begin position="102"/>
        <end position="123"/>
    </location>
</feature>
<dbReference type="PROSITE" id="PS51384">
    <property type="entry name" value="FAD_FR"/>
    <property type="match status" value="1"/>
</dbReference>
<evidence type="ECO:0000256" key="1">
    <source>
        <dbReference type="ARBA" id="ARBA00004651"/>
    </source>
</evidence>
<dbReference type="Pfam" id="PF08022">
    <property type="entry name" value="FAD_binding_8"/>
    <property type="match status" value="1"/>
</dbReference>
<evidence type="ECO:0000259" key="7">
    <source>
        <dbReference type="PROSITE" id="PS51384"/>
    </source>
</evidence>
<dbReference type="InterPro" id="IPR051410">
    <property type="entry name" value="Ferric/Cupric_Reductase"/>
</dbReference>
<keyword evidence="6" id="KW-0812">Transmembrane</keyword>
<dbReference type="CDD" id="cd06186">
    <property type="entry name" value="NOX_Duox_like_FAD_NADP"/>
    <property type="match status" value="1"/>
</dbReference>
<evidence type="ECO:0000256" key="5">
    <source>
        <dbReference type="ARBA" id="ARBA00048483"/>
    </source>
</evidence>
<dbReference type="GO" id="GO:0006826">
    <property type="term" value="P:iron ion transport"/>
    <property type="evidence" value="ECO:0007669"/>
    <property type="project" value="TreeGrafter"/>
</dbReference>
<dbReference type="EMBL" id="JELW01000126">
    <property type="protein sequence ID" value="EXU94921.1"/>
    <property type="molecule type" value="Genomic_DNA"/>
</dbReference>
<dbReference type="GO" id="GO:0052851">
    <property type="term" value="F:ferric-chelate reductase (NADPH) activity"/>
    <property type="evidence" value="ECO:0007669"/>
    <property type="project" value="UniProtKB-EC"/>
</dbReference>
<keyword evidence="4" id="KW-1003">Cell membrane</keyword>
<name>A0A014QQI7_9HYPO</name>
<keyword evidence="6" id="KW-1133">Transmembrane helix</keyword>
<keyword evidence="3" id="KW-0813">Transport</keyword>
<sequence length="414" mass="47033">MSFPELYQIYALCLVIIFLLILANYMFPHERFTTWAVTGRNFLRRNVIKRHSLVGPWSLRSVLLHFSYVGVNLVCLCSVWQRKDSSTKLVAVSSLDEAASQAGYLAIANLIPLFIAPSLSSIADLVNTSVRNFTGVHRAAGTMSICLCVFHATAKFAAKPSILLIDSPDIDKIMRLSYEVFFRAHQCSALLLVFGVAWHLLSISYLSRLPFYIYLTMTCTLNLFIFSRMIYRNKTLGSPWPRAFLARVSNLDGVVHMRLRTSSQLKVGPGQYMNIWLPRVQLWSMHPFTIATSTWHPNTGQMDLEFFIQARKGFTMKLLQSCHESATVERLVLFSGPHGTPIRHTSANTVIMVMTGMGIWPMFSYIEDIVRTNRSRSATSRIVLVYITKKLCRFRTNAGLTDTDFIQLPSYETQ</sequence>
<evidence type="ECO:0000313" key="9">
    <source>
        <dbReference type="Proteomes" id="UP000030151"/>
    </source>
</evidence>
<evidence type="ECO:0000256" key="2">
    <source>
        <dbReference type="ARBA" id="ARBA00012668"/>
    </source>
</evidence>
<dbReference type="InterPro" id="IPR039261">
    <property type="entry name" value="FNR_nucleotide-bd"/>
</dbReference>
<proteinExistence type="predicted"/>
<dbReference type="EC" id="1.16.1.9" evidence="2"/>
<feature type="domain" description="FAD-binding FR-type" evidence="7">
    <location>
        <begin position="238"/>
        <end position="344"/>
    </location>
</feature>
<feature type="transmembrane region" description="Helical" evidence="6">
    <location>
        <begin position="135"/>
        <end position="154"/>
    </location>
</feature>
<dbReference type="PANTHER" id="PTHR32361:SF26">
    <property type="entry name" value="FAD-BINDING 8 DOMAIN-CONTAINING PROTEIN-RELATED"/>
    <property type="match status" value="1"/>
</dbReference>
<dbReference type="Gene3D" id="3.40.50.80">
    <property type="entry name" value="Nucleotide-binding domain of ferredoxin-NADP reductase (FNR) module"/>
    <property type="match status" value="1"/>
</dbReference>
<dbReference type="SUPFAM" id="SSF63380">
    <property type="entry name" value="Riboflavin synthase domain-like"/>
    <property type="match status" value="1"/>
</dbReference>
<evidence type="ECO:0000256" key="3">
    <source>
        <dbReference type="ARBA" id="ARBA00022448"/>
    </source>
</evidence>
<organism evidence="8 9">
    <name type="scientific">Metarhizium robertsii</name>
    <dbReference type="NCBI Taxonomy" id="568076"/>
    <lineage>
        <taxon>Eukaryota</taxon>
        <taxon>Fungi</taxon>
        <taxon>Dikarya</taxon>
        <taxon>Ascomycota</taxon>
        <taxon>Pezizomycotina</taxon>
        <taxon>Sordariomycetes</taxon>
        <taxon>Hypocreomycetidae</taxon>
        <taxon>Hypocreales</taxon>
        <taxon>Clavicipitaceae</taxon>
        <taxon>Metarhizium</taxon>
    </lineage>
</organism>
<dbReference type="GO" id="GO:0006879">
    <property type="term" value="P:intracellular iron ion homeostasis"/>
    <property type="evidence" value="ECO:0007669"/>
    <property type="project" value="TreeGrafter"/>
</dbReference>
<comment type="caution">
    <text evidence="8">The sequence shown here is derived from an EMBL/GenBank/DDBJ whole genome shotgun (WGS) entry which is preliminary data.</text>
</comment>
<dbReference type="GO" id="GO:0005886">
    <property type="term" value="C:plasma membrane"/>
    <property type="evidence" value="ECO:0007669"/>
    <property type="project" value="UniProtKB-SubCell"/>
</dbReference>
<accession>A0A014QQI7</accession>
<evidence type="ECO:0000313" key="8">
    <source>
        <dbReference type="EMBL" id="EXU94921.1"/>
    </source>
</evidence>
<dbReference type="SUPFAM" id="SSF52343">
    <property type="entry name" value="Ferredoxin reductase-like, C-terminal NADP-linked domain"/>
    <property type="match status" value="1"/>
</dbReference>
<dbReference type="AlphaFoldDB" id="A0A014QQI7"/>
<dbReference type="InterPro" id="IPR017927">
    <property type="entry name" value="FAD-bd_FR_type"/>
</dbReference>
<dbReference type="InterPro" id="IPR017938">
    <property type="entry name" value="Riboflavin_synthase-like_b-brl"/>
</dbReference>
<feature type="transmembrane region" description="Helical" evidence="6">
    <location>
        <begin position="180"/>
        <end position="205"/>
    </location>
</feature>
<dbReference type="Proteomes" id="UP000030151">
    <property type="component" value="Unassembled WGS sequence"/>
</dbReference>
<feature type="transmembrane region" description="Helical" evidence="6">
    <location>
        <begin position="7"/>
        <end position="27"/>
    </location>
</feature>
<dbReference type="PANTHER" id="PTHR32361">
    <property type="entry name" value="FERRIC/CUPRIC REDUCTASE TRANSMEMBRANE COMPONENT"/>
    <property type="match status" value="1"/>
</dbReference>
<feature type="transmembrane region" description="Helical" evidence="6">
    <location>
        <begin position="211"/>
        <end position="231"/>
    </location>
</feature>
<comment type="subcellular location">
    <subcellularLocation>
        <location evidence="1">Cell membrane</location>
        <topology evidence="1">Multi-pass membrane protein</topology>
    </subcellularLocation>
</comment>
<dbReference type="GO" id="GO:0015677">
    <property type="term" value="P:copper ion import"/>
    <property type="evidence" value="ECO:0007669"/>
    <property type="project" value="TreeGrafter"/>
</dbReference>
<reference evidence="8 9" key="1">
    <citation type="submission" date="2014-02" db="EMBL/GenBank/DDBJ databases">
        <title>The genome sequence of the entomopathogenic fungus Metarhizium robertsii ARSEF 2575.</title>
        <authorList>
            <person name="Giuliano Garisto Donzelli B."/>
            <person name="Roe B.A."/>
            <person name="Macmil S.L."/>
            <person name="Krasnoff S.B."/>
            <person name="Gibson D.M."/>
        </authorList>
    </citation>
    <scope>NUCLEOTIDE SEQUENCE [LARGE SCALE GENOMIC DNA]</scope>
    <source>
        <strain evidence="8 9">ARSEF 2575</strain>
    </source>
</reference>
<evidence type="ECO:0000256" key="6">
    <source>
        <dbReference type="SAM" id="Phobius"/>
    </source>
</evidence>
<evidence type="ECO:0000256" key="4">
    <source>
        <dbReference type="ARBA" id="ARBA00022475"/>
    </source>
</evidence>
<protein>
    <recommendedName>
        <fullName evidence="2">ferric-chelate reductase (NADPH)</fullName>
        <ecNumber evidence="2">1.16.1.9</ecNumber>
    </recommendedName>
</protein>
<dbReference type="HOGENOM" id="CLU_010365_8_1_1"/>
<comment type="catalytic activity">
    <reaction evidence="5">
        <text>2 a Fe(II)-siderophore + NADP(+) + H(+) = 2 a Fe(III)-siderophore + NADPH</text>
        <dbReference type="Rhea" id="RHEA:28795"/>
        <dbReference type="Rhea" id="RHEA-COMP:11342"/>
        <dbReference type="Rhea" id="RHEA-COMP:11344"/>
        <dbReference type="ChEBI" id="CHEBI:15378"/>
        <dbReference type="ChEBI" id="CHEBI:29033"/>
        <dbReference type="ChEBI" id="CHEBI:29034"/>
        <dbReference type="ChEBI" id="CHEBI:57783"/>
        <dbReference type="ChEBI" id="CHEBI:58349"/>
        <dbReference type="EC" id="1.16.1.9"/>
    </reaction>
</comment>
<feature type="transmembrane region" description="Helical" evidence="6">
    <location>
        <begin position="62"/>
        <end position="81"/>
    </location>
</feature>
<dbReference type="InterPro" id="IPR013112">
    <property type="entry name" value="FAD-bd_8"/>
</dbReference>
<keyword evidence="6" id="KW-0472">Membrane</keyword>
<gene>
    <name evidence="8" type="ORF">X797_011994</name>
</gene>